<evidence type="ECO:0000313" key="1">
    <source>
        <dbReference type="EMBL" id="MDN3689354.1"/>
    </source>
</evidence>
<keyword evidence="2" id="KW-1185">Reference proteome</keyword>
<comment type="caution">
    <text evidence="1">The sequence shown here is derived from an EMBL/GenBank/DDBJ whole genome shotgun (WGS) entry which is preliminary data.</text>
</comment>
<reference evidence="2" key="1">
    <citation type="journal article" date="2019" name="Int. J. Syst. Evol. Microbiol.">
        <title>The Global Catalogue of Microorganisms (GCM) 10K type strain sequencing project: providing services to taxonomists for standard genome sequencing and annotation.</title>
        <authorList>
            <consortium name="The Broad Institute Genomics Platform"/>
            <consortium name="The Broad Institute Genome Sequencing Center for Infectious Disease"/>
            <person name="Wu L."/>
            <person name="Ma J."/>
        </authorList>
    </citation>
    <scope>NUCLEOTIDE SEQUENCE [LARGE SCALE GENOMIC DNA]</scope>
    <source>
        <strain evidence="2">CECT 7706</strain>
    </source>
</reference>
<gene>
    <name evidence="1" type="ORF">QWZ15_16085</name>
</gene>
<dbReference type="EMBL" id="JAUFQS010000026">
    <property type="protein sequence ID" value="MDN3689354.1"/>
    <property type="molecule type" value="Genomic_DNA"/>
</dbReference>
<dbReference type="RefSeq" id="WP_240459348.1">
    <property type="nucleotide sequence ID" value="NZ_JAUFQS010000026.1"/>
</dbReference>
<sequence length="80" mass="9411">MVIWICYPKASSKQYKCDFNRDTGFGILGDYGLEAVRQVAIDEDWSALRFRKVEYIKNITRRESFALTKEAKRRTNKKGE</sequence>
<organism evidence="1 2">
    <name type="scientific">Cyclobacterium jeungdonense</name>
    <dbReference type="NCBI Taxonomy" id="708087"/>
    <lineage>
        <taxon>Bacteria</taxon>
        <taxon>Pseudomonadati</taxon>
        <taxon>Bacteroidota</taxon>
        <taxon>Cytophagia</taxon>
        <taxon>Cytophagales</taxon>
        <taxon>Cyclobacteriaceae</taxon>
        <taxon>Cyclobacterium</taxon>
    </lineage>
</organism>
<protein>
    <submittedName>
        <fullName evidence="1">Uncharacterized protein</fullName>
    </submittedName>
</protein>
<accession>A0ABT8CBM4</accession>
<evidence type="ECO:0000313" key="2">
    <source>
        <dbReference type="Proteomes" id="UP001236663"/>
    </source>
</evidence>
<proteinExistence type="predicted"/>
<dbReference type="Proteomes" id="UP001236663">
    <property type="component" value="Unassembled WGS sequence"/>
</dbReference>
<name>A0ABT8CBM4_9BACT</name>